<feature type="transmembrane region" description="Helical" evidence="12">
    <location>
        <begin position="158"/>
        <end position="181"/>
    </location>
</feature>
<dbReference type="PANTHER" id="PTHR11048">
    <property type="entry name" value="PRENYLTRANSFERASES"/>
    <property type="match status" value="1"/>
</dbReference>
<feature type="transmembrane region" description="Helical" evidence="12">
    <location>
        <begin position="234"/>
        <end position="253"/>
    </location>
</feature>
<accession>A0A9D7XMT5</accession>
<evidence type="ECO:0000256" key="5">
    <source>
        <dbReference type="ARBA" id="ARBA00022519"/>
    </source>
</evidence>
<dbReference type="InterPro" id="IPR006371">
    <property type="entry name" value="Polyprenyltransferase_UbiA-li"/>
</dbReference>
<comment type="caution">
    <text evidence="13">The sequence shown here is derived from an EMBL/GenBank/DDBJ whole genome shotgun (WGS) entry which is preliminary data.</text>
</comment>
<dbReference type="PANTHER" id="PTHR11048:SF28">
    <property type="entry name" value="4-HYDROXYBENZOATE POLYPRENYLTRANSFERASE, MITOCHONDRIAL"/>
    <property type="match status" value="1"/>
</dbReference>
<dbReference type="EC" id="2.5.1.39" evidence="11"/>
<dbReference type="FunFam" id="1.10.357.140:FF:000008">
    <property type="entry name" value="4-hydroxybenzoate octaprenyltransferase"/>
    <property type="match status" value="1"/>
</dbReference>
<feature type="transmembrane region" description="Helical" evidence="12">
    <location>
        <begin position="77"/>
        <end position="98"/>
    </location>
</feature>
<evidence type="ECO:0000256" key="3">
    <source>
        <dbReference type="ARBA" id="ARBA00005985"/>
    </source>
</evidence>
<feature type="transmembrane region" description="Helical" evidence="12">
    <location>
        <begin position="131"/>
        <end position="152"/>
    </location>
</feature>
<evidence type="ECO:0000256" key="8">
    <source>
        <dbReference type="ARBA" id="ARBA00022692"/>
    </source>
</evidence>
<sequence length="287" mass="32152">MKSYFSLIKFAHTVFALPFALLAFFLGLKLDHSVFSLTLIGLILLCMIFARSAAMAFNRYIDRGYDAINARTLGREIPSGIIKPSSAILFVALMSVAFMFTTFWINPLCFYLSPIALLVILGYSYTKRFTWLCHFVLGIGLGLAPVGAFLAVTGRFHFLPILYGIMVMLWVSGFDIIYALQDEEFDKINGLHSIPGRFGNKTANQISIALHFVCAGILFFITWYQNQLFPSLGFLHWIGAIGFASLLFWQHHLVKLNDLSKINQAFFETNGIASILFGSAVIIDVLM</sequence>
<proteinExistence type="inferred from homology"/>
<dbReference type="Proteomes" id="UP000808337">
    <property type="component" value="Unassembled WGS sequence"/>
</dbReference>
<dbReference type="GO" id="GO:0005886">
    <property type="term" value="C:plasma membrane"/>
    <property type="evidence" value="ECO:0007669"/>
    <property type="project" value="TreeGrafter"/>
</dbReference>
<evidence type="ECO:0000256" key="7">
    <source>
        <dbReference type="ARBA" id="ARBA00022688"/>
    </source>
</evidence>
<feature type="transmembrane region" description="Helical" evidence="12">
    <location>
        <begin position="104"/>
        <end position="124"/>
    </location>
</feature>
<evidence type="ECO:0000313" key="13">
    <source>
        <dbReference type="EMBL" id="MBK9981535.1"/>
    </source>
</evidence>
<keyword evidence="7" id="KW-0831">Ubiquinone biosynthesis</keyword>
<dbReference type="NCBIfam" id="TIGR01475">
    <property type="entry name" value="ubiA_other"/>
    <property type="match status" value="1"/>
</dbReference>
<comment type="cofactor">
    <cofactor evidence="1">
        <name>Mg(2+)</name>
        <dbReference type="ChEBI" id="CHEBI:18420"/>
    </cofactor>
</comment>
<dbReference type="Pfam" id="PF01040">
    <property type="entry name" value="UbiA"/>
    <property type="match status" value="1"/>
</dbReference>
<dbReference type="GO" id="GO:0008412">
    <property type="term" value="F:4-hydroxybenzoate polyprenyltransferase activity"/>
    <property type="evidence" value="ECO:0007669"/>
    <property type="project" value="UniProtKB-EC"/>
</dbReference>
<dbReference type="EMBL" id="JADKGY010000001">
    <property type="protein sequence ID" value="MBK9981535.1"/>
    <property type="molecule type" value="Genomic_DNA"/>
</dbReference>
<protein>
    <recommendedName>
        <fullName evidence="11">4-hydroxybenzoate polyprenyltransferase</fullName>
        <ecNumber evidence="11">2.5.1.39</ecNumber>
    </recommendedName>
</protein>
<feature type="transmembrane region" description="Helical" evidence="12">
    <location>
        <begin position="265"/>
        <end position="286"/>
    </location>
</feature>
<keyword evidence="8 12" id="KW-0812">Transmembrane</keyword>
<evidence type="ECO:0000256" key="10">
    <source>
        <dbReference type="ARBA" id="ARBA00023136"/>
    </source>
</evidence>
<dbReference type="CDD" id="cd13959">
    <property type="entry name" value="PT_UbiA_COQ2"/>
    <property type="match status" value="1"/>
</dbReference>
<keyword evidence="4" id="KW-1003">Cell membrane</keyword>
<evidence type="ECO:0000256" key="4">
    <source>
        <dbReference type="ARBA" id="ARBA00022475"/>
    </source>
</evidence>
<evidence type="ECO:0000256" key="2">
    <source>
        <dbReference type="ARBA" id="ARBA00004141"/>
    </source>
</evidence>
<dbReference type="FunFam" id="1.20.120.1780:FF:000001">
    <property type="entry name" value="4-hydroxybenzoate octaprenyltransferase"/>
    <property type="match status" value="1"/>
</dbReference>
<keyword evidence="5" id="KW-0997">Cell inner membrane</keyword>
<evidence type="ECO:0000256" key="6">
    <source>
        <dbReference type="ARBA" id="ARBA00022679"/>
    </source>
</evidence>
<gene>
    <name evidence="13" type="ORF">IPP15_03765</name>
</gene>
<dbReference type="AlphaFoldDB" id="A0A9D7XMT5"/>
<dbReference type="InterPro" id="IPR039653">
    <property type="entry name" value="Prenyltransferase"/>
</dbReference>
<evidence type="ECO:0000256" key="11">
    <source>
        <dbReference type="ARBA" id="ARBA00034524"/>
    </source>
</evidence>
<comment type="subcellular location">
    <subcellularLocation>
        <location evidence="2">Membrane</location>
        <topology evidence="2">Multi-pass membrane protein</topology>
    </subcellularLocation>
</comment>
<feature type="transmembrane region" description="Helical" evidence="12">
    <location>
        <begin position="202"/>
        <end position="222"/>
    </location>
</feature>
<keyword evidence="6" id="KW-0808">Transferase</keyword>
<dbReference type="InterPro" id="IPR000537">
    <property type="entry name" value="UbiA_prenyltransferase"/>
</dbReference>
<evidence type="ECO:0000256" key="1">
    <source>
        <dbReference type="ARBA" id="ARBA00001946"/>
    </source>
</evidence>
<dbReference type="InterPro" id="IPR044878">
    <property type="entry name" value="UbiA_sf"/>
</dbReference>
<feature type="transmembrane region" description="Helical" evidence="12">
    <location>
        <begin position="7"/>
        <end position="28"/>
    </location>
</feature>
<dbReference type="Gene3D" id="1.20.120.1780">
    <property type="entry name" value="UbiA prenyltransferase"/>
    <property type="match status" value="1"/>
</dbReference>
<organism evidence="13 14">
    <name type="scientific">Candidatus Opimibacter skivensis</name>
    <dbReference type="NCBI Taxonomy" id="2982028"/>
    <lineage>
        <taxon>Bacteria</taxon>
        <taxon>Pseudomonadati</taxon>
        <taxon>Bacteroidota</taxon>
        <taxon>Saprospiria</taxon>
        <taxon>Saprospirales</taxon>
        <taxon>Saprospiraceae</taxon>
        <taxon>Candidatus Opimibacter</taxon>
    </lineage>
</organism>
<name>A0A9D7XMT5_9BACT</name>
<comment type="similarity">
    <text evidence="3">Belongs to the UbiA prenyltransferase family.</text>
</comment>
<evidence type="ECO:0000256" key="12">
    <source>
        <dbReference type="SAM" id="Phobius"/>
    </source>
</evidence>
<keyword evidence="10 12" id="KW-0472">Membrane</keyword>
<feature type="transmembrane region" description="Helical" evidence="12">
    <location>
        <begin position="34"/>
        <end position="57"/>
    </location>
</feature>
<dbReference type="GO" id="GO:0006744">
    <property type="term" value="P:ubiquinone biosynthetic process"/>
    <property type="evidence" value="ECO:0007669"/>
    <property type="project" value="UniProtKB-KW"/>
</dbReference>
<keyword evidence="9 12" id="KW-1133">Transmembrane helix</keyword>
<dbReference type="Gene3D" id="1.10.357.140">
    <property type="entry name" value="UbiA prenyltransferase"/>
    <property type="match status" value="1"/>
</dbReference>
<reference evidence="13 14" key="1">
    <citation type="submission" date="2020-10" db="EMBL/GenBank/DDBJ databases">
        <title>Connecting structure to function with the recovery of over 1000 high-quality activated sludge metagenome-assembled genomes encoding full-length rRNA genes using long-read sequencing.</title>
        <authorList>
            <person name="Singleton C.M."/>
            <person name="Petriglieri F."/>
            <person name="Kristensen J.M."/>
            <person name="Kirkegaard R.H."/>
            <person name="Michaelsen T.Y."/>
            <person name="Andersen M.H."/>
            <person name="Karst S.M."/>
            <person name="Dueholm M.S."/>
            <person name="Nielsen P.H."/>
            <person name="Albertsen M."/>
        </authorList>
    </citation>
    <scope>NUCLEOTIDE SEQUENCE [LARGE SCALE GENOMIC DNA]</scope>
    <source>
        <strain evidence="13">Ribe_18-Q3-R11-54_MAXAC.273</strain>
    </source>
</reference>
<evidence type="ECO:0000313" key="14">
    <source>
        <dbReference type="Proteomes" id="UP000808337"/>
    </source>
</evidence>
<evidence type="ECO:0000256" key="9">
    <source>
        <dbReference type="ARBA" id="ARBA00022989"/>
    </source>
</evidence>